<sequence length="140" mass="15124">MALVLLSKCSVAGAEHRLRGEILEELLGAPHRDLQGLHRRASRMGLDLTQPRTVLAARCRGGDHRRAVADAARSGPSRPLPWSSPEFASTIDRLTASGTGEVRTASFTSRRSPYIVTQGRSAIRRAGLGVVRPMRCDTGV</sequence>
<feature type="region of interest" description="Disordered" evidence="1">
    <location>
        <begin position="66"/>
        <end position="86"/>
    </location>
</feature>
<dbReference type="RefSeq" id="WP_311700073.1">
    <property type="nucleotide sequence ID" value="NZ_JAVREY010000079.1"/>
</dbReference>
<proteinExistence type="predicted"/>
<dbReference type="EMBL" id="JAVREY010000079">
    <property type="protein sequence ID" value="MDT0468630.1"/>
    <property type="molecule type" value="Genomic_DNA"/>
</dbReference>
<evidence type="ECO:0000256" key="1">
    <source>
        <dbReference type="SAM" id="MobiDB-lite"/>
    </source>
</evidence>
<evidence type="ECO:0000313" key="3">
    <source>
        <dbReference type="Proteomes" id="UP001183809"/>
    </source>
</evidence>
<reference evidence="3" key="1">
    <citation type="submission" date="2023-07" db="EMBL/GenBank/DDBJ databases">
        <title>30 novel species of actinomycetes from the DSMZ collection.</title>
        <authorList>
            <person name="Nouioui I."/>
        </authorList>
    </citation>
    <scope>NUCLEOTIDE SEQUENCE [LARGE SCALE GENOMIC DNA]</scope>
    <source>
        <strain evidence="3">DSM 41699</strain>
    </source>
</reference>
<evidence type="ECO:0000313" key="2">
    <source>
        <dbReference type="EMBL" id="MDT0468630.1"/>
    </source>
</evidence>
<organism evidence="2 3">
    <name type="scientific">Streptomyces gibsoniae</name>
    <dbReference type="NCBI Taxonomy" id="3075529"/>
    <lineage>
        <taxon>Bacteria</taxon>
        <taxon>Bacillati</taxon>
        <taxon>Actinomycetota</taxon>
        <taxon>Actinomycetes</taxon>
        <taxon>Kitasatosporales</taxon>
        <taxon>Streptomycetaceae</taxon>
        <taxon>Streptomyces</taxon>
    </lineage>
</organism>
<keyword evidence="3" id="KW-1185">Reference proteome</keyword>
<gene>
    <name evidence="2" type="ORF">RM764_37555</name>
</gene>
<accession>A0ABU2U656</accession>
<protein>
    <submittedName>
        <fullName evidence="2">Uncharacterized protein</fullName>
    </submittedName>
</protein>
<dbReference type="Proteomes" id="UP001183809">
    <property type="component" value="Unassembled WGS sequence"/>
</dbReference>
<name>A0ABU2U656_9ACTN</name>
<comment type="caution">
    <text evidence="2">The sequence shown here is derived from an EMBL/GenBank/DDBJ whole genome shotgun (WGS) entry which is preliminary data.</text>
</comment>